<reference evidence="1 2" key="2">
    <citation type="journal article" date="2017" name="Genome Biol.">
        <title>New reference genome sequences of hot pepper reveal the massive evolution of plant disease-resistance genes by retroduplication.</title>
        <authorList>
            <person name="Kim S."/>
            <person name="Park J."/>
            <person name="Yeom S.I."/>
            <person name="Kim Y.M."/>
            <person name="Seo E."/>
            <person name="Kim K.T."/>
            <person name="Kim M.S."/>
            <person name="Lee J.M."/>
            <person name="Cheong K."/>
            <person name="Shin H.S."/>
            <person name="Kim S.B."/>
            <person name="Han K."/>
            <person name="Lee J."/>
            <person name="Park M."/>
            <person name="Lee H.A."/>
            <person name="Lee H.Y."/>
            <person name="Lee Y."/>
            <person name="Oh S."/>
            <person name="Lee J.H."/>
            <person name="Choi E."/>
            <person name="Choi E."/>
            <person name="Lee S.E."/>
            <person name="Jeon J."/>
            <person name="Kim H."/>
            <person name="Choi G."/>
            <person name="Song H."/>
            <person name="Lee J."/>
            <person name="Lee S.C."/>
            <person name="Kwon J.K."/>
            <person name="Lee H.Y."/>
            <person name="Koo N."/>
            <person name="Hong Y."/>
            <person name="Kim R.W."/>
            <person name="Kang W.H."/>
            <person name="Huh J.H."/>
            <person name="Kang B.C."/>
            <person name="Yang T.J."/>
            <person name="Lee Y.H."/>
            <person name="Bennetzen J.L."/>
            <person name="Choi D."/>
        </authorList>
    </citation>
    <scope>NUCLEOTIDE SEQUENCE [LARGE SCALE GENOMIC DNA]</scope>
    <source>
        <strain evidence="2">cv. CM334</strain>
    </source>
</reference>
<organism evidence="1 2">
    <name type="scientific">Capsicum annuum</name>
    <name type="common">Capsicum pepper</name>
    <dbReference type="NCBI Taxonomy" id="4072"/>
    <lineage>
        <taxon>Eukaryota</taxon>
        <taxon>Viridiplantae</taxon>
        <taxon>Streptophyta</taxon>
        <taxon>Embryophyta</taxon>
        <taxon>Tracheophyta</taxon>
        <taxon>Spermatophyta</taxon>
        <taxon>Magnoliopsida</taxon>
        <taxon>eudicotyledons</taxon>
        <taxon>Gunneridae</taxon>
        <taxon>Pentapetalae</taxon>
        <taxon>asterids</taxon>
        <taxon>lamiids</taxon>
        <taxon>Solanales</taxon>
        <taxon>Solanaceae</taxon>
        <taxon>Solanoideae</taxon>
        <taxon>Capsiceae</taxon>
        <taxon>Capsicum</taxon>
    </lineage>
</organism>
<sequence>MTVDFGRNESYWRRIPRKNGLTCLPGSVVDHEEAQPEHIHRDMLRLRGRQVLLDLLVRIERERQREIQGLPEHRTVSNLVNRIMIQSLLRGRFLDEKPAEEERQPSIATTELYVL</sequence>
<evidence type="ECO:0000313" key="1">
    <source>
        <dbReference type="EMBL" id="PHT90402.1"/>
    </source>
</evidence>
<keyword evidence="2" id="KW-1185">Reference proteome</keyword>
<evidence type="ECO:0000313" key="2">
    <source>
        <dbReference type="Proteomes" id="UP000222542"/>
    </source>
</evidence>
<protein>
    <submittedName>
        <fullName evidence="1">Uncharacterized protein</fullName>
    </submittedName>
</protein>
<proteinExistence type="predicted"/>
<dbReference type="Proteomes" id="UP000222542">
    <property type="component" value="Unassembled WGS sequence"/>
</dbReference>
<dbReference type="STRING" id="4072.A0A2G3A833"/>
<dbReference type="EMBL" id="AYRZ02000002">
    <property type="protein sequence ID" value="PHT90402.1"/>
    <property type="molecule type" value="Genomic_DNA"/>
</dbReference>
<dbReference type="Gramene" id="PHT90402">
    <property type="protein sequence ID" value="PHT90402"/>
    <property type="gene ID" value="T459_05515"/>
</dbReference>
<name>A0A2G3A833_CAPAN</name>
<reference evidence="1 2" key="1">
    <citation type="journal article" date="2014" name="Nat. Genet.">
        <title>Genome sequence of the hot pepper provides insights into the evolution of pungency in Capsicum species.</title>
        <authorList>
            <person name="Kim S."/>
            <person name="Park M."/>
            <person name="Yeom S.I."/>
            <person name="Kim Y.M."/>
            <person name="Lee J.M."/>
            <person name="Lee H.A."/>
            <person name="Seo E."/>
            <person name="Choi J."/>
            <person name="Cheong K."/>
            <person name="Kim K.T."/>
            <person name="Jung K."/>
            <person name="Lee G.W."/>
            <person name="Oh S.K."/>
            <person name="Bae C."/>
            <person name="Kim S.B."/>
            <person name="Lee H.Y."/>
            <person name="Kim S.Y."/>
            <person name="Kim M.S."/>
            <person name="Kang B.C."/>
            <person name="Jo Y.D."/>
            <person name="Yang H.B."/>
            <person name="Jeong H.J."/>
            <person name="Kang W.H."/>
            <person name="Kwon J.K."/>
            <person name="Shin C."/>
            <person name="Lim J.Y."/>
            <person name="Park J.H."/>
            <person name="Huh J.H."/>
            <person name="Kim J.S."/>
            <person name="Kim B.D."/>
            <person name="Cohen O."/>
            <person name="Paran I."/>
            <person name="Suh M.C."/>
            <person name="Lee S.B."/>
            <person name="Kim Y.K."/>
            <person name="Shin Y."/>
            <person name="Noh S.J."/>
            <person name="Park J."/>
            <person name="Seo Y.S."/>
            <person name="Kwon S.Y."/>
            <person name="Kim H.A."/>
            <person name="Park J.M."/>
            <person name="Kim H.J."/>
            <person name="Choi S.B."/>
            <person name="Bosland P.W."/>
            <person name="Reeves G."/>
            <person name="Jo S.H."/>
            <person name="Lee B.W."/>
            <person name="Cho H.T."/>
            <person name="Choi H.S."/>
            <person name="Lee M.S."/>
            <person name="Yu Y."/>
            <person name="Do Choi Y."/>
            <person name="Park B.S."/>
            <person name="van Deynze A."/>
            <person name="Ashrafi H."/>
            <person name="Hill T."/>
            <person name="Kim W.T."/>
            <person name="Pai H.S."/>
            <person name="Ahn H.K."/>
            <person name="Yeam I."/>
            <person name="Giovannoni J.J."/>
            <person name="Rose J.K."/>
            <person name="Sorensen I."/>
            <person name="Lee S.J."/>
            <person name="Kim R.W."/>
            <person name="Choi I.Y."/>
            <person name="Choi B.S."/>
            <person name="Lim J.S."/>
            <person name="Lee Y.H."/>
            <person name="Choi D."/>
        </authorList>
    </citation>
    <scope>NUCLEOTIDE SEQUENCE [LARGE SCALE GENOMIC DNA]</scope>
    <source>
        <strain evidence="2">cv. CM334</strain>
    </source>
</reference>
<dbReference type="AlphaFoldDB" id="A0A2G3A833"/>
<comment type="caution">
    <text evidence="1">The sequence shown here is derived from an EMBL/GenBank/DDBJ whole genome shotgun (WGS) entry which is preliminary data.</text>
</comment>
<dbReference type="PANTHER" id="PTHR46519">
    <property type="entry name" value="RING/U-BOX SUPERFAMILY PROTEIN"/>
    <property type="match status" value="1"/>
</dbReference>
<accession>A0A2G3A833</accession>
<gene>
    <name evidence="1" type="ORF">T459_05515</name>
</gene>
<dbReference type="PANTHER" id="PTHR46519:SF2">
    <property type="entry name" value="RING_U-BOX SUPERFAMILY PROTEIN"/>
    <property type="match status" value="1"/>
</dbReference>